<evidence type="ECO:0000313" key="1">
    <source>
        <dbReference type="EMBL" id="GAI42898.1"/>
    </source>
</evidence>
<comment type="caution">
    <text evidence="1">The sequence shown here is derived from an EMBL/GenBank/DDBJ whole genome shotgun (WGS) entry which is preliminary data.</text>
</comment>
<accession>X1NH01</accession>
<organism evidence="1">
    <name type="scientific">marine sediment metagenome</name>
    <dbReference type="NCBI Taxonomy" id="412755"/>
    <lineage>
        <taxon>unclassified sequences</taxon>
        <taxon>metagenomes</taxon>
        <taxon>ecological metagenomes</taxon>
    </lineage>
</organism>
<dbReference type="EMBL" id="BARV01026611">
    <property type="protein sequence ID" value="GAI42898.1"/>
    <property type="molecule type" value="Genomic_DNA"/>
</dbReference>
<dbReference type="AlphaFoldDB" id="X1NH01"/>
<protein>
    <submittedName>
        <fullName evidence="1">Uncharacterized protein</fullName>
    </submittedName>
</protein>
<sequence length="183" mass="20485">MGARGEELLNEDAIVGYSGQQFTHSSIIEEAQAQSLHMEENISTEVSCNTFCHAGYQFGAKAEYEAAQEEYDNQDSCCVDTEPNVPVWYGLVENISDNLCRQEIQKGTDAREKHGSAKMAPERLQVARKIPEGGFLRRCSIAFFHSYASFSFALKSSMQCLRLQRSRNYTASTCISVAFLEPE</sequence>
<gene>
    <name evidence="1" type="ORF">S06H3_42966</name>
</gene>
<proteinExistence type="predicted"/>
<name>X1NH01_9ZZZZ</name>
<reference evidence="1" key="1">
    <citation type="journal article" date="2014" name="Front. Microbiol.">
        <title>High frequency of phylogenetically diverse reductive dehalogenase-homologous genes in deep subseafloor sedimentary metagenomes.</title>
        <authorList>
            <person name="Kawai M."/>
            <person name="Futagami T."/>
            <person name="Toyoda A."/>
            <person name="Takaki Y."/>
            <person name="Nishi S."/>
            <person name="Hori S."/>
            <person name="Arai W."/>
            <person name="Tsubouchi T."/>
            <person name="Morono Y."/>
            <person name="Uchiyama I."/>
            <person name="Ito T."/>
            <person name="Fujiyama A."/>
            <person name="Inagaki F."/>
            <person name="Takami H."/>
        </authorList>
    </citation>
    <scope>NUCLEOTIDE SEQUENCE</scope>
    <source>
        <strain evidence="1">Expedition CK06-06</strain>
    </source>
</reference>